<keyword evidence="2" id="KW-1185">Reference proteome</keyword>
<feature type="non-terminal residue" evidence="1">
    <location>
        <position position="1"/>
    </location>
</feature>
<gene>
    <name evidence="1" type="ORF">Bpfe_008585</name>
</gene>
<name>A0AAD8BXW5_BIOPF</name>
<sequence>FDPIAQTRWTNTLKAASTFSCLVYAFIPKLYNIVAYFQAVPVEGWGRRYTVITP</sequence>
<dbReference type="AlphaFoldDB" id="A0AAD8BXW5"/>
<comment type="caution">
    <text evidence="1">The sequence shown here is derived from an EMBL/GenBank/DDBJ whole genome shotgun (WGS) entry which is preliminary data.</text>
</comment>
<dbReference type="EMBL" id="JASAOG010000027">
    <property type="protein sequence ID" value="KAK0062092.1"/>
    <property type="molecule type" value="Genomic_DNA"/>
</dbReference>
<protein>
    <submittedName>
        <fullName evidence="1">Uncharacterized protein</fullName>
    </submittedName>
</protein>
<proteinExistence type="predicted"/>
<accession>A0AAD8BXW5</accession>
<organism evidence="1 2">
    <name type="scientific">Biomphalaria pfeifferi</name>
    <name type="common">Bloodfluke planorb</name>
    <name type="synonym">Freshwater snail</name>
    <dbReference type="NCBI Taxonomy" id="112525"/>
    <lineage>
        <taxon>Eukaryota</taxon>
        <taxon>Metazoa</taxon>
        <taxon>Spiralia</taxon>
        <taxon>Lophotrochozoa</taxon>
        <taxon>Mollusca</taxon>
        <taxon>Gastropoda</taxon>
        <taxon>Heterobranchia</taxon>
        <taxon>Euthyneura</taxon>
        <taxon>Panpulmonata</taxon>
        <taxon>Hygrophila</taxon>
        <taxon>Lymnaeoidea</taxon>
        <taxon>Planorbidae</taxon>
        <taxon>Biomphalaria</taxon>
    </lineage>
</organism>
<reference evidence="1" key="1">
    <citation type="journal article" date="2023" name="PLoS Negl. Trop. Dis.">
        <title>A genome sequence for Biomphalaria pfeifferi, the major vector snail for the human-infecting parasite Schistosoma mansoni.</title>
        <authorList>
            <person name="Bu L."/>
            <person name="Lu L."/>
            <person name="Laidemitt M.R."/>
            <person name="Zhang S.M."/>
            <person name="Mutuku M."/>
            <person name="Mkoji G."/>
            <person name="Steinauer M."/>
            <person name="Loker E.S."/>
        </authorList>
    </citation>
    <scope>NUCLEOTIDE SEQUENCE</scope>
    <source>
        <strain evidence="1">KasaAsao</strain>
    </source>
</reference>
<reference evidence="1" key="2">
    <citation type="submission" date="2023-04" db="EMBL/GenBank/DDBJ databases">
        <authorList>
            <person name="Bu L."/>
            <person name="Lu L."/>
            <person name="Laidemitt M.R."/>
            <person name="Zhang S.M."/>
            <person name="Mutuku M."/>
            <person name="Mkoji G."/>
            <person name="Steinauer M."/>
            <person name="Loker E.S."/>
        </authorList>
    </citation>
    <scope>NUCLEOTIDE SEQUENCE</scope>
    <source>
        <strain evidence="1">KasaAsao</strain>
        <tissue evidence="1">Whole Snail</tissue>
    </source>
</reference>
<evidence type="ECO:0000313" key="1">
    <source>
        <dbReference type="EMBL" id="KAK0062092.1"/>
    </source>
</evidence>
<dbReference type="Proteomes" id="UP001233172">
    <property type="component" value="Unassembled WGS sequence"/>
</dbReference>
<feature type="non-terminal residue" evidence="1">
    <location>
        <position position="54"/>
    </location>
</feature>
<evidence type="ECO:0000313" key="2">
    <source>
        <dbReference type="Proteomes" id="UP001233172"/>
    </source>
</evidence>